<reference evidence="2 3" key="1">
    <citation type="submission" date="2016-09" db="EMBL/GenBank/DDBJ databases">
        <title>Extensive genetic diversity and differential bi-allelic expression allows diatom success in the polar Southern Ocean.</title>
        <authorList>
            <consortium name="DOE Joint Genome Institute"/>
            <person name="Mock T."/>
            <person name="Otillar R.P."/>
            <person name="Strauss J."/>
            <person name="Dupont C."/>
            <person name="Frickenhaus S."/>
            <person name="Maumus F."/>
            <person name="Mcmullan M."/>
            <person name="Sanges R."/>
            <person name="Schmutz J."/>
            <person name="Toseland A."/>
            <person name="Valas R."/>
            <person name="Veluchamy A."/>
            <person name="Ward B.J."/>
            <person name="Allen A."/>
            <person name="Barry K."/>
            <person name="Falciatore A."/>
            <person name="Ferrante M."/>
            <person name="Fortunato A.E."/>
            <person name="Gloeckner G."/>
            <person name="Gruber A."/>
            <person name="Hipkin R."/>
            <person name="Janech M."/>
            <person name="Kroth P."/>
            <person name="Leese F."/>
            <person name="Lindquist E."/>
            <person name="Lyon B.R."/>
            <person name="Martin J."/>
            <person name="Mayer C."/>
            <person name="Parker M."/>
            <person name="Quesneville H."/>
            <person name="Raymond J."/>
            <person name="Uhlig C."/>
            <person name="Valentin K.U."/>
            <person name="Worden A.Z."/>
            <person name="Armbrust E.V."/>
            <person name="Bowler C."/>
            <person name="Green B."/>
            <person name="Moulton V."/>
            <person name="Van Oosterhout C."/>
            <person name="Grigoriev I."/>
        </authorList>
    </citation>
    <scope>NUCLEOTIDE SEQUENCE [LARGE SCALE GENOMIC DNA]</scope>
    <source>
        <strain evidence="2 3">CCMP1102</strain>
    </source>
</reference>
<feature type="compositionally biased region" description="Low complexity" evidence="1">
    <location>
        <begin position="87"/>
        <end position="112"/>
    </location>
</feature>
<evidence type="ECO:0000313" key="2">
    <source>
        <dbReference type="EMBL" id="OEU18315.1"/>
    </source>
</evidence>
<protein>
    <submittedName>
        <fullName evidence="2">Uncharacterized protein</fullName>
    </submittedName>
</protein>
<gene>
    <name evidence="2" type="ORF">FRACYDRAFT_236592</name>
</gene>
<feature type="region of interest" description="Disordered" evidence="1">
    <location>
        <begin position="87"/>
        <end position="141"/>
    </location>
</feature>
<dbReference type="EMBL" id="KV784356">
    <property type="protein sequence ID" value="OEU18315.1"/>
    <property type="molecule type" value="Genomic_DNA"/>
</dbReference>
<feature type="compositionally biased region" description="Pro residues" evidence="1">
    <location>
        <begin position="123"/>
        <end position="132"/>
    </location>
</feature>
<evidence type="ECO:0000313" key="3">
    <source>
        <dbReference type="Proteomes" id="UP000095751"/>
    </source>
</evidence>
<feature type="region of interest" description="Disordered" evidence="1">
    <location>
        <begin position="354"/>
        <end position="380"/>
    </location>
</feature>
<evidence type="ECO:0000256" key="1">
    <source>
        <dbReference type="SAM" id="MobiDB-lite"/>
    </source>
</evidence>
<dbReference type="InParanoid" id="A0A1E7FJV7"/>
<dbReference type="OrthoDB" id="10675390at2759"/>
<sequence>MGTDKPSSNYMNNNNQKIRAASLTGRAPTITTPGIIANTGANPIVVPKTAVRIGSTVNESANTITSSANNRPIGELQQRVVCNLSASTLSDKSNSNSKSASTSSERSTSNLATHKITVVQKISPPPPPPPPISTKKSKGSRTQELIEGDKVELCQWIKSSNSGDHKDFKVGKDRRFALHRLCRTLIDVNPDLLLTHNSYGDSHTTSWANTIINADPNFGVLRSRSTNKTIGTIHGRNVLFTRYPLKNFVTNLRSLKNAIDTEFINVDFDQEAYDKEIIKYPMQRMLKVGYPRWNHPDNHAKKLLEEDTKKGGLYEKENLKPKDLKVTRPEYREFPDDVFRSRVYKALSGHREKPYWQNERNKSMRKKKVTEENLQQTEWT</sequence>
<organism evidence="2 3">
    <name type="scientific">Fragilariopsis cylindrus CCMP1102</name>
    <dbReference type="NCBI Taxonomy" id="635003"/>
    <lineage>
        <taxon>Eukaryota</taxon>
        <taxon>Sar</taxon>
        <taxon>Stramenopiles</taxon>
        <taxon>Ochrophyta</taxon>
        <taxon>Bacillariophyta</taxon>
        <taxon>Bacillariophyceae</taxon>
        <taxon>Bacillariophycidae</taxon>
        <taxon>Bacillariales</taxon>
        <taxon>Bacillariaceae</taxon>
        <taxon>Fragilariopsis</taxon>
    </lineage>
</organism>
<dbReference type="KEGG" id="fcy:FRACYDRAFT_236592"/>
<keyword evidence="3" id="KW-1185">Reference proteome</keyword>
<name>A0A1E7FJV7_9STRA</name>
<proteinExistence type="predicted"/>
<dbReference type="Proteomes" id="UP000095751">
    <property type="component" value="Unassembled WGS sequence"/>
</dbReference>
<accession>A0A1E7FJV7</accession>
<dbReference type="AlphaFoldDB" id="A0A1E7FJV7"/>